<evidence type="ECO:0000313" key="4">
    <source>
        <dbReference type="Proteomes" id="UP000030653"/>
    </source>
</evidence>
<feature type="domain" description="Piwi" evidence="2">
    <location>
        <begin position="443"/>
        <end position="749"/>
    </location>
</feature>
<proteinExistence type="predicted"/>
<dbReference type="OrthoDB" id="10252740at2759"/>
<dbReference type="HOGENOM" id="CLU_004544_4_3_1"/>
<dbReference type="InterPro" id="IPR036397">
    <property type="entry name" value="RNaseH_sf"/>
</dbReference>
<evidence type="ECO:0000259" key="1">
    <source>
        <dbReference type="PROSITE" id="PS50821"/>
    </source>
</evidence>
<dbReference type="InterPro" id="IPR036085">
    <property type="entry name" value="PAZ_dom_sf"/>
</dbReference>
<accession>M5GAC6</accession>
<dbReference type="RefSeq" id="XP_040627750.1">
    <property type="nucleotide sequence ID" value="XM_040768760.1"/>
</dbReference>
<dbReference type="SUPFAM" id="SSF53098">
    <property type="entry name" value="Ribonuclease H-like"/>
    <property type="match status" value="1"/>
</dbReference>
<protein>
    <submittedName>
        <fullName evidence="3">Piwi-domain-containing protein</fullName>
    </submittedName>
</protein>
<evidence type="ECO:0000313" key="3">
    <source>
        <dbReference type="EMBL" id="EJU00853.1"/>
    </source>
</evidence>
<feature type="domain" description="PAZ" evidence="1">
    <location>
        <begin position="190"/>
        <end position="297"/>
    </location>
</feature>
<dbReference type="STRING" id="1858805.M5GAC6"/>
<dbReference type="InterPro" id="IPR003100">
    <property type="entry name" value="PAZ_dom"/>
</dbReference>
<dbReference type="Pfam" id="PF02171">
    <property type="entry name" value="Piwi"/>
    <property type="match status" value="1"/>
</dbReference>
<dbReference type="PROSITE" id="PS50821">
    <property type="entry name" value="PAZ"/>
    <property type="match status" value="1"/>
</dbReference>
<dbReference type="Gene3D" id="2.170.260.10">
    <property type="entry name" value="paz domain"/>
    <property type="match status" value="1"/>
</dbReference>
<dbReference type="GeneID" id="63683822"/>
<dbReference type="OMA" id="SQCINPK"/>
<dbReference type="Pfam" id="PF16486">
    <property type="entry name" value="ArgoN"/>
    <property type="match status" value="1"/>
</dbReference>
<dbReference type="InterPro" id="IPR012337">
    <property type="entry name" value="RNaseH-like_sf"/>
</dbReference>
<dbReference type="AlphaFoldDB" id="M5GAC6"/>
<dbReference type="GO" id="GO:0003723">
    <property type="term" value="F:RNA binding"/>
    <property type="evidence" value="ECO:0007669"/>
    <property type="project" value="InterPro"/>
</dbReference>
<organism evidence="3 4">
    <name type="scientific">Dacryopinax primogenitus (strain DJM 731)</name>
    <name type="common">Brown rot fungus</name>
    <dbReference type="NCBI Taxonomy" id="1858805"/>
    <lineage>
        <taxon>Eukaryota</taxon>
        <taxon>Fungi</taxon>
        <taxon>Dikarya</taxon>
        <taxon>Basidiomycota</taxon>
        <taxon>Agaricomycotina</taxon>
        <taxon>Dacrymycetes</taxon>
        <taxon>Dacrymycetales</taxon>
        <taxon>Dacrymycetaceae</taxon>
        <taxon>Dacryopinax</taxon>
    </lineage>
</organism>
<dbReference type="InterPro" id="IPR003165">
    <property type="entry name" value="Piwi"/>
</dbReference>
<dbReference type="EMBL" id="JH795866">
    <property type="protein sequence ID" value="EJU00853.1"/>
    <property type="molecule type" value="Genomic_DNA"/>
</dbReference>
<dbReference type="SMART" id="SM00950">
    <property type="entry name" value="Piwi"/>
    <property type="match status" value="1"/>
</dbReference>
<evidence type="ECO:0000259" key="2">
    <source>
        <dbReference type="PROSITE" id="PS50822"/>
    </source>
</evidence>
<dbReference type="InterPro" id="IPR032474">
    <property type="entry name" value="Argonaute_N"/>
</dbReference>
<reference evidence="3 4" key="1">
    <citation type="journal article" date="2012" name="Science">
        <title>The Paleozoic origin of enzymatic lignin decomposition reconstructed from 31 fungal genomes.</title>
        <authorList>
            <person name="Floudas D."/>
            <person name="Binder M."/>
            <person name="Riley R."/>
            <person name="Barry K."/>
            <person name="Blanchette R.A."/>
            <person name="Henrissat B."/>
            <person name="Martinez A.T."/>
            <person name="Otillar R."/>
            <person name="Spatafora J.W."/>
            <person name="Yadav J.S."/>
            <person name="Aerts A."/>
            <person name="Benoit I."/>
            <person name="Boyd A."/>
            <person name="Carlson A."/>
            <person name="Copeland A."/>
            <person name="Coutinho P.M."/>
            <person name="de Vries R.P."/>
            <person name="Ferreira P."/>
            <person name="Findley K."/>
            <person name="Foster B."/>
            <person name="Gaskell J."/>
            <person name="Glotzer D."/>
            <person name="Gorecki P."/>
            <person name="Heitman J."/>
            <person name="Hesse C."/>
            <person name="Hori C."/>
            <person name="Igarashi K."/>
            <person name="Jurgens J.A."/>
            <person name="Kallen N."/>
            <person name="Kersten P."/>
            <person name="Kohler A."/>
            <person name="Kuees U."/>
            <person name="Kumar T.K.A."/>
            <person name="Kuo A."/>
            <person name="LaButti K."/>
            <person name="Larrondo L.F."/>
            <person name="Lindquist E."/>
            <person name="Ling A."/>
            <person name="Lombard V."/>
            <person name="Lucas S."/>
            <person name="Lundell T."/>
            <person name="Martin R."/>
            <person name="McLaughlin D.J."/>
            <person name="Morgenstern I."/>
            <person name="Morin E."/>
            <person name="Murat C."/>
            <person name="Nagy L.G."/>
            <person name="Nolan M."/>
            <person name="Ohm R.A."/>
            <person name="Patyshakuliyeva A."/>
            <person name="Rokas A."/>
            <person name="Ruiz-Duenas F.J."/>
            <person name="Sabat G."/>
            <person name="Salamov A."/>
            <person name="Samejima M."/>
            <person name="Schmutz J."/>
            <person name="Slot J.C."/>
            <person name="St John F."/>
            <person name="Stenlid J."/>
            <person name="Sun H."/>
            <person name="Sun S."/>
            <person name="Syed K."/>
            <person name="Tsang A."/>
            <person name="Wiebenga A."/>
            <person name="Young D."/>
            <person name="Pisabarro A."/>
            <person name="Eastwood D.C."/>
            <person name="Martin F."/>
            <person name="Cullen D."/>
            <person name="Grigoriev I.V."/>
            <person name="Hibbett D.S."/>
        </authorList>
    </citation>
    <scope>NUCLEOTIDE SEQUENCE [LARGE SCALE GENOMIC DNA]</scope>
    <source>
        <strain evidence="3 4">DJM-731 SS1</strain>
    </source>
</reference>
<dbReference type="Proteomes" id="UP000030653">
    <property type="component" value="Unassembled WGS sequence"/>
</dbReference>
<dbReference type="Pfam" id="PF02170">
    <property type="entry name" value="PAZ"/>
    <property type="match status" value="1"/>
</dbReference>
<sequence length="782" mass="87783">MAYNSYTSQPGAPQAALSSQSLPVVNFPRRPGFGSDGRKLQVTTNHFELTWAGQHLITHYSVDIEPEITAGDVTRRKYEIIDHLQTISYPQVFSPRASYDGDKNLYASAEYPIGKTENFHVLMTKKKSPPPPGSPGHFILRLTIVNTVRPQLLMDYIRNGQAPSSNEVLQILNCLNVILRQAAIHWNEGPLLDVVMTYLNKRNVRDLQNLSDAEINNLNRYLKDVRVRFSHKPGMKGRPIHKFDKRGADKIELEDDGPKITQYFLDTYNVTLRYPYACCVWVSKTAALPLEMCIIEPGQLYRKKINQGDLTREMIAFSNRKPDQRINTIVQGLGDMMYDRSDYMNNAGLRVGVQPIQCEGRQLRGTPVEYKDGKLDVTNGAWNLRGKEFVRSASVGVWVVVNLCPGAGRGSFSRQQTQELVKTMELLKVGNDVRNRYKVPKPNLYLIITNGSADLYTRVKHWGDIVMGVATQHVRLDKVTRPNMQYCANVAMKINLKLSGQNHFPMGAAIKELAKVPFMVFGADTSHPGPGEKDKPSISALAASVDRNVTVYVTTVRAQEGKVEILKDLQEMTQWAIARFQEYQKATIGKSNIVPQTVIFYRDGVSEGQFAEVYTSEVQAIRSAFEAMGLKPPKITFMVVGKRHHVRFFPKRSDADRTENAPAGFVVDTDVAHPYEWDFYLQSHAGLLGTSRPMHVSVVADENGFSADSLQNLTFALTHNFPRATRTVSIPTPVYHADLACGRAPIHFDPNADIGGGLNSLEAYQNALRQAHKNLQQSMIWM</sequence>
<dbReference type="SUPFAM" id="SSF101690">
    <property type="entry name" value="PAZ domain"/>
    <property type="match status" value="1"/>
</dbReference>
<dbReference type="CDD" id="cd02846">
    <property type="entry name" value="PAZ_argonaute_like"/>
    <property type="match status" value="1"/>
</dbReference>
<dbReference type="Gene3D" id="3.30.420.10">
    <property type="entry name" value="Ribonuclease H-like superfamily/Ribonuclease H"/>
    <property type="match status" value="1"/>
</dbReference>
<dbReference type="Gene3D" id="3.40.50.2300">
    <property type="match status" value="2"/>
</dbReference>
<dbReference type="PROSITE" id="PS50822">
    <property type="entry name" value="PIWI"/>
    <property type="match status" value="1"/>
</dbReference>
<gene>
    <name evidence="3" type="ORF">DACRYDRAFT_108905</name>
</gene>
<name>M5GAC6_DACPD</name>
<dbReference type="PANTHER" id="PTHR22891">
    <property type="entry name" value="EUKARYOTIC TRANSLATION INITIATION FACTOR 2C"/>
    <property type="match status" value="1"/>
</dbReference>
<keyword evidence="4" id="KW-1185">Reference proteome</keyword>